<gene>
    <name evidence="3" type="ORF">MOTC310_16100</name>
</gene>
<keyword evidence="4" id="KW-1185">Reference proteome</keyword>
<feature type="transmembrane region" description="Helical" evidence="1">
    <location>
        <begin position="253"/>
        <end position="271"/>
    </location>
</feature>
<organism evidence="3 4">
    <name type="scientific">Methylobacterium oryzae</name>
    <dbReference type="NCBI Taxonomy" id="334852"/>
    <lineage>
        <taxon>Bacteria</taxon>
        <taxon>Pseudomonadati</taxon>
        <taxon>Pseudomonadota</taxon>
        <taxon>Alphaproteobacteria</taxon>
        <taxon>Hyphomicrobiales</taxon>
        <taxon>Methylobacteriaceae</taxon>
        <taxon>Methylobacterium</taxon>
    </lineage>
</organism>
<keyword evidence="3" id="KW-0012">Acyltransferase</keyword>
<reference evidence="3 4" key="1">
    <citation type="journal article" date="2012" name="Genet. Mol. Biol.">
        <title>Analysis of 16S rRNA and mxaF genes revealing insights into Methylobacterium niche-specific plant association.</title>
        <authorList>
            <person name="Dourado M.N."/>
            <person name="Andreote F.D."/>
            <person name="Dini-Andreote F."/>
            <person name="Conti R."/>
            <person name="Araujo J.M."/>
            <person name="Araujo W.L."/>
        </authorList>
    </citation>
    <scope>NUCLEOTIDE SEQUENCE [LARGE SCALE GENOMIC DNA]</scope>
    <source>
        <strain evidence="3 4">TC3-10</strain>
    </source>
</reference>
<feature type="transmembrane region" description="Helical" evidence="1">
    <location>
        <begin position="341"/>
        <end position="360"/>
    </location>
</feature>
<feature type="transmembrane region" description="Helical" evidence="1">
    <location>
        <begin position="193"/>
        <end position="212"/>
    </location>
</feature>
<protein>
    <submittedName>
        <fullName evidence="3">Acyltransferase</fullName>
    </submittedName>
</protein>
<dbReference type="RefSeq" id="WP_331302509.1">
    <property type="nucleotide sequence ID" value="NZ_MLCA01000008.1"/>
</dbReference>
<dbReference type="Proteomes" id="UP001355206">
    <property type="component" value="Unassembled WGS sequence"/>
</dbReference>
<sequence>MRKVLLPPWLRLRACATAENALPGSTAPSPTDKVGHYAALDGIRGLSALYVLLFHTGHWLDVPWLAVNGGLSVDTFFTLSGFVLARAYKDRKDRLSNVDFLLQRLVRLMPVIALSLFISAPYVALRNSMTSGATYASQIAAAVLLGLLNIPYFHAPPQIGGPQVFPLNGPQFSLFFEIVANAFWWSIRHLNPLYSSATLYIVSACLVLTVGIGGDQTDNFMRGFDHVGSSFFVGVFCYQIKDLLARRVNLTPVFYVLLVVMVIIFTMPYELDHAQRMLWKLLLAPLLVVGGSSITLSAPMKDLSILVGDLSYPIYALHFPIFSWINGLYQKLSGGKSAGIEAATLFAATLILSYLALRFYDRPVRAYLTRLLKASRKPIILRIDRRRRERPDGL</sequence>
<evidence type="ECO:0000313" key="3">
    <source>
        <dbReference type="EMBL" id="MEE7491911.1"/>
    </source>
</evidence>
<evidence type="ECO:0000313" key="4">
    <source>
        <dbReference type="Proteomes" id="UP001355206"/>
    </source>
</evidence>
<proteinExistence type="predicted"/>
<feature type="transmembrane region" description="Helical" evidence="1">
    <location>
        <begin position="278"/>
        <end position="298"/>
    </location>
</feature>
<name>A0ABU7TQZ9_9HYPH</name>
<feature type="transmembrane region" description="Helical" evidence="1">
    <location>
        <begin position="62"/>
        <end position="84"/>
    </location>
</feature>
<evidence type="ECO:0000259" key="2">
    <source>
        <dbReference type="Pfam" id="PF01757"/>
    </source>
</evidence>
<feature type="transmembrane region" description="Helical" evidence="1">
    <location>
        <begin position="105"/>
        <end position="123"/>
    </location>
</feature>
<feature type="transmembrane region" description="Helical" evidence="1">
    <location>
        <begin position="165"/>
        <end position="187"/>
    </location>
</feature>
<accession>A0ABU7TQZ9</accession>
<dbReference type="PANTHER" id="PTHR23028">
    <property type="entry name" value="ACETYLTRANSFERASE"/>
    <property type="match status" value="1"/>
</dbReference>
<dbReference type="InterPro" id="IPR050879">
    <property type="entry name" value="Acyltransferase_3"/>
</dbReference>
<comment type="caution">
    <text evidence="3">The sequence shown here is derived from an EMBL/GenBank/DDBJ whole genome shotgun (WGS) entry which is preliminary data.</text>
</comment>
<dbReference type="InterPro" id="IPR002656">
    <property type="entry name" value="Acyl_transf_3_dom"/>
</dbReference>
<dbReference type="GO" id="GO:0016746">
    <property type="term" value="F:acyltransferase activity"/>
    <property type="evidence" value="ECO:0007669"/>
    <property type="project" value="UniProtKB-KW"/>
</dbReference>
<dbReference type="PANTHER" id="PTHR23028:SF134">
    <property type="entry name" value="PUTATIVE (AFU_ORTHOLOGUE AFUA_4G08520)-RELATED"/>
    <property type="match status" value="1"/>
</dbReference>
<dbReference type="EMBL" id="MLCA01000008">
    <property type="protein sequence ID" value="MEE7491911.1"/>
    <property type="molecule type" value="Genomic_DNA"/>
</dbReference>
<feature type="domain" description="Acyltransferase 3" evidence="2">
    <location>
        <begin position="38"/>
        <end position="357"/>
    </location>
</feature>
<keyword evidence="1" id="KW-0472">Membrane</keyword>
<evidence type="ECO:0000256" key="1">
    <source>
        <dbReference type="SAM" id="Phobius"/>
    </source>
</evidence>
<feature type="transmembrane region" description="Helical" evidence="1">
    <location>
        <begin position="310"/>
        <end position="329"/>
    </location>
</feature>
<keyword evidence="3" id="KW-0808">Transferase</keyword>
<dbReference type="Pfam" id="PF01757">
    <property type="entry name" value="Acyl_transf_3"/>
    <property type="match status" value="1"/>
</dbReference>
<keyword evidence="1" id="KW-0812">Transmembrane</keyword>
<feature type="transmembrane region" description="Helical" evidence="1">
    <location>
        <begin position="135"/>
        <end position="153"/>
    </location>
</feature>
<keyword evidence="1" id="KW-1133">Transmembrane helix</keyword>